<evidence type="ECO:0000313" key="3">
    <source>
        <dbReference type="EMBL" id="OAL62124.1"/>
    </source>
</evidence>
<evidence type="ECO:0000256" key="1">
    <source>
        <dbReference type="SAM" id="MobiDB-lite"/>
    </source>
</evidence>
<dbReference type="EMBL" id="LHPM01000019">
    <property type="protein sequence ID" value="OAL62124.1"/>
    <property type="molecule type" value="Genomic_DNA"/>
</dbReference>
<dbReference type="VEuPathDB" id="FungiDB:TERG_11977"/>
<dbReference type="Proteomes" id="UP000243015">
    <property type="component" value="Unassembled WGS sequence"/>
</dbReference>
<feature type="transmembrane region" description="Helical" evidence="2">
    <location>
        <begin position="166"/>
        <end position="186"/>
    </location>
</feature>
<evidence type="ECO:0000313" key="4">
    <source>
        <dbReference type="Proteomes" id="UP000243015"/>
    </source>
</evidence>
<accession>A0A178EQ04</accession>
<dbReference type="AlphaFoldDB" id="A0A178EQ04"/>
<comment type="caution">
    <text evidence="3">The sequence shown here is derived from an EMBL/GenBank/DDBJ whole genome shotgun (WGS) entry which is preliminary data.</text>
</comment>
<gene>
    <name evidence="3" type="ORF">A7C99_6699</name>
</gene>
<name>A0A178EQ04_TRIRU</name>
<reference evidence="3 4" key="1">
    <citation type="submission" date="2016-05" db="EMBL/GenBank/DDBJ databases">
        <title>Genome sequencing of Trichophyton rubrum CMCC(F)T1i isolated from hair.</title>
        <authorList>
            <person name="Zhan P."/>
            <person name="Tao Y."/>
            <person name="Liu W."/>
        </authorList>
    </citation>
    <scope>NUCLEOTIDE SEQUENCE [LARGE SCALE GENOMIC DNA]</scope>
    <source>
        <strain evidence="4">CMCC(F)T1i</strain>
    </source>
</reference>
<feature type="region of interest" description="Disordered" evidence="1">
    <location>
        <begin position="86"/>
        <end position="109"/>
    </location>
</feature>
<keyword evidence="2" id="KW-0812">Transmembrane</keyword>
<protein>
    <submittedName>
        <fullName evidence="3">Uncharacterized protein</fullName>
    </submittedName>
</protein>
<keyword evidence="2" id="KW-1133">Transmembrane helix</keyword>
<sequence>MSLSPSSSAWSALAGDERTNNIKQHAQGSRAEGNHHQNETAENAVKARRTSTRTIAGFSYILKARHDDDGTGLYDGRCGKYVFKRSTGSRGKRKPPQAAGMTSKAPGETSAASGWAWWAAGQRPERTAGAAGQALSVGAGAYTDATVSQGVLTAEPLCYGYRLDRYWLLAVFAAGWFLVWCLDRVFHAMTEYYESL</sequence>
<feature type="region of interest" description="Disordered" evidence="1">
    <location>
        <begin position="25"/>
        <end position="48"/>
    </location>
</feature>
<keyword evidence="2" id="KW-0472">Membrane</keyword>
<proteinExistence type="predicted"/>
<organism evidence="3 4">
    <name type="scientific">Trichophyton rubrum</name>
    <name type="common">Athlete's foot fungus</name>
    <name type="synonym">Epidermophyton rubrum</name>
    <dbReference type="NCBI Taxonomy" id="5551"/>
    <lineage>
        <taxon>Eukaryota</taxon>
        <taxon>Fungi</taxon>
        <taxon>Dikarya</taxon>
        <taxon>Ascomycota</taxon>
        <taxon>Pezizomycotina</taxon>
        <taxon>Eurotiomycetes</taxon>
        <taxon>Eurotiomycetidae</taxon>
        <taxon>Onygenales</taxon>
        <taxon>Arthrodermataceae</taxon>
        <taxon>Trichophyton</taxon>
    </lineage>
</organism>
<evidence type="ECO:0000256" key="2">
    <source>
        <dbReference type="SAM" id="Phobius"/>
    </source>
</evidence>